<dbReference type="Proteomes" id="UP001060085">
    <property type="component" value="Linkage Group LG02"/>
</dbReference>
<name>A0ACC0BQY9_CATRO</name>
<reference evidence="2" key="1">
    <citation type="journal article" date="2023" name="Nat. Plants">
        <title>Single-cell RNA sequencing provides a high-resolution roadmap for understanding the multicellular compartmentation of specialized metabolism.</title>
        <authorList>
            <person name="Sun S."/>
            <person name="Shen X."/>
            <person name="Li Y."/>
            <person name="Li Y."/>
            <person name="Wang S."/>
            <person name="Li R."/>
            <person name="Zhang H."/>
            <person name="Shen G."/>
            <person name="Guo B."/>
            <person name="Wei J."/>
            <person name="Xu J."/>
            <person name="St-Pierre B."/>
            <person name="Chen S."/>
            <person name="Sun C."/>
        </authorList>
    </citation>
    <scope>NUCLEOTIDE SEQUENCE [LARGE SCALE GENOMIC DNA]</scope>
</reference>
<accession>A0ACC0BQY9</accession>
<evidence type="ECO:0000313" key="1">
    <source>
        <dbReference type="EMBL" id="KAI5675083.1"/>
    </source>
</evidence>
<keyword evidence="2" id="KW-1185">Reference proteome</keyword>
<proteinExistence type="predicted"/>
<dbReference type="EMBL" id="CM044702">
    <property type="protein sequence ID" value="KAI5675083.1"/>
    <property type="molecule type" value="Genomic_DNA"/>
</dbReference>
<protein>
    <submittedName>
        <fullName evidence="1">Uncharacterized protein</fullName>
    </submittedName>
</protein>
<evidence type="ECO:0000313" key="2">
    <source>
        <dbReference type="Proteomes" id="UP001060085"/>
    </source>
</evidence>
<gene>
    <name evidence="1" type="ORF">M9H77_06033</name>
</gene>
<sequence length="255" mass="28206">MASHERDKEYVYDEFSEENNIIMSPTESAFGVSSSGSSSVFSTPSSDFSSPFGSEIGSTETESEDDDFISELSQLTRRMAEYTFQDDKDEFPKSFRDVVSGNSEASGFTKTSVKANSESGFVPNLISSEICSGQVLTDEQMRSVQIVHKLIRLSSLVKVKIFMEFYKRVLQTLQQHFSNAGAQSPQSSLTSCCGGGDGSTTAFPPWQNDVLARINGLLSQQKEHAEFQTRPAPLTATNHDIIDEVVVKLPQEWTY</sequence>
<comment type="caution">
    <text evidence="1">The sequence shown here is derived from an EMBL/GenBank/DDBJ whole genome shotgun (WGS) entry which is preliminary data.</text>
</comment>
<organism evidence="1 2">
    <name type="scientific">Catharanthus roseus</name>
    <name type="common">Madagascar periwinkle</name>
    <name type="synonym">Vinca rosea</name>
    <dbReference type="NCBI Taxonomy" id="4058"/>
    <lineage>
        <taxon>Eukaryota</taxon>
        <taxon>Viridiplantae</taxon>
        <taxon>Streptophyta</taxon>
        <taxon>Embryophyta</taxon>
        <taxon>Tracheophyta</taxon>
        <taxon>Spermatophyta</taxon>
        <taxon>Magnoliopsida</taxon>
        <taxon>eudicotyledons</taxon>
        <taxon>Gunneridae</taxon>
        <taxon>Pentapetalae</taxon>
        <taxon>asterids</taxon>
        <taxon>lamiids</taxon>
        <taxon>Gentianales</taxon>
        <taxon>Apocynaceae</taxon>
        <taxon>Rauvolfioideae</taxon>
        <taxon>Vinceae</taxon>
        <taxon>Catharanthinae</taxon>
        <taxon>Catharanthus</taxon>
    </lineage>
</organism>